<dbReference type="Proteomes" id="UP000297706">
    <property type="component" value="Unassembled WGS sequence"/>
</dbReference>
<evidence type="ECO:0000256" key="6">
    <source>
        <dbReference type="ARBA" id="ARBA00022519"/>
    </source>
</evidence>
<comment type="caution">
    <text evidence="16">The sequence shown here is derived from an EMBL/GenBank/DDBJ whole genome shotgun (WGS) entry which is preliminary data.</text>
</comment>
<evidence type="ECO:0000256" key="8">
    <source>
        <dbReference type="ARBA" id="ARBA00022692"/>
    </source>
</evidence>
<reference evidence="16 17" key="1">
    <citation type="submission" date="2018-02" db="EMBL/GenBank/DDBJ databases">
        <title>A novel lanthanide dependent methylotroph, Methylotenera sp. La3113.</title>
        <authorList>
            <person name="Lv H."/>
            <person name="Tani A."/>
        </authorList>
    </citation>
    <scope>NUCLEOTIDE SEQUENCE [LARGE SCALE GENOMIC DNA]</scope>
    <source>
        <strain evidence="16 17">La3113</strain>
    </source>
</reference>
<keyword evidence="11 12" id="KW-0131">Cell cycle</keyword>
<accession>A0A4Y9VR15</accession>
<keyword evidence="5 12" id="KW-1003">Cell membrane</keyword>
<gene>
    <name evidence="16" type="ORF">C3Y98_09970</name>
</gene>
<dbReference type="RefSeq" id="WP_135278436.1">
    <property type="nucleotide sequence ID" value="NZ_PQVH01000012.1"/>
</dbReference>
<dbReference type="PIRSF" id="PIRSF003097">
    <property type="entry name" value="FtsX"/>
    <property type="match status" value="1"/>
</dbReference>
<feature type="transmembrane region" description="Helical" evidence="13">
    <location>
        <begin position="178"/>
        <end position="198"/>
    </location>
</feature>
<organism evidence="16 17">
    <name type="scientific">Methylotenera oryzisoli</name>
    <dbReference type="NCBI Taxonomy" id="2080758"/>
    <lineage>
        <taxon>Bacteria</taxon>
        <taxon>Pseudomonadati</taxon>
        <taxon>Pseudomonadota</taxon>
        <taxon>Betaproteobacteria</taxon>
        <taxon>Nitrosomonadales</taxon>
        <taxon>Methylophilaceae</taxon>
        <taxon>Methylotenera</taxon>
    </lineage>
</organism>
<evidence type="ECO:0000256" key="1">
    <source>
        <dbReference type="ARBA" id="ARBA00004429"/>
    </source>
</evidence>
<keyword evidence="9 13" id="KW-1133">Transmembrane helix</keyword>
<dbReference type="OrthoDB" id="9813411at2"/>
<feature type="transmembrane region" description="Helical" evidence="13">
    <location>
        <begin position="21"/>
        <end position="46"/>
    </location>
</feature>
<feature type="domain" description="ABC3 transporter permease C-terminal" evidence="14">
    <location>
        <begin position="181"/>
        <end position="300"/>
    </location>
</feature>
<feature type="transmembrane region" description="Helical" evidence="13">
    <location>
        <begin position="272"/>
        <end position="296"/>
    </location>
</feature>
<keyword evidence="7 12" id="KW-0132">Cell division</keyword>
<comment type="similarity">
    <text evidence="2 12">Belongs to the ABC-4 integral membrane protein family. FtsX subfamily.</text>
</comment>
<keyword evidence="10 12" id="KW-0472">Membrane</keyword>
<dbReference type="GO" id="GO:0005886">
    <property type="term" value="C:plasma membrane"/>
    <property type="evidence" value="ECO:0007669"/>
    <property type="project" value="UniProtKB-SubCell"/>
</dbReference>
<evidence type="ECO:0000256" key="3">
    <source>
        <dbReference type="ARBA" id="ARBA00011160"/>
    </source>
</evidence>
<dbReference type="InterPro" id="IPR047590">
    <property type="entry name" value="FtsX_proteobact-type"/>
</dbReference>
<evidence type="ECO:0000313" key="16">
    <source>
        <dbReference type="EMBL" id="TFW70630.1"/>
    </source>
</evidence>
<dbReference type="GO" id="GO:0032153">
    <property type="term" value="C:cell division site"/>
    <property type="evidence" value="ECO:0007669"/>
    <property type="project" value="TreeGrafter"/>
</dbReference>
<dbReference type="AlphaFoldDB" id="A0A4Y9VR15"/>
<dbReference type="Pfam" id="PF18075">
    <property type="entry name" value="FtsX_ECD"/>
    <property type="match status" value="1"/>
</dbReference>
<keyword evidence="17" id="KW-1185">Reference proteome</keyword>
<dbReference type="InterPro" id="IPR003838">
    <property type="entry name" value="ABC3_permease_C"/>
</dbReference>
<feature type="transmembrane region" description="Helical" evidence="13">
    <location>
        <begin position="226"/>
        <end position="252"/>
    </location>
</feature>
<keyword evidence="8 13" id="KW-0812">Transmembrane</keyword>
<evidence type="ECO:0000256" key="5">
    <source>
        <dbReference type="ARBA" id="ARBA00022475"/>
    </source>
</evidence>
<evidence type="ECO:0000259" key="14">
    <source>
        <dbReference type="Pfam" id="PF02687"/>
    </source>
</evidence>
<comment type="function">
    <text evidence="12">Part of the ABC transporter FtsEX involved in cellular division.</text>
</comment>
<evidence type="ECO:0000313" key="17">
    <source>
        <dbReference type="Proteomes" id="UP000297706"/>
    </source>
</evidence>
<feature type="domain" description="FtsX extracellular" evidence="15">
    <location>
        <begin position="62"/>
        <end position="156"/>
    </location>
</feature>
<dbReference type="PANTHER" id="PTHR47755">
    <property type="entry name" value="CELL DIVISION PROTEIN FTSX"/>
    <property type="match status" value="1"/>
</dbReference>
<evidence type="ECO:0000259" key="15">
    <source>
        <dbReference type="Pfam" id="PF18075"/>
    </source>
</evidence>
<evidence type="ECO:0000256" key="9">
    <source>
        <dbReference type="ARBA" id="ARBA00022989"/>
    </source>
</evidence>
<evidence type="ECO:0000256" key="7">
    <source>
        <dbReference type="ARBA" id="ARBA00022618"/>
    </source>
</evidence>
<name>A0A4Y9VR15_9PROT</name>
<protein>
    <recommendedName>
        <fullName evidence="4 12">Cell division protein FtsX</fullName>
    </recommendedName>
</protein>
<dbReference type="PANTHER" id="PTHR47755:SF1">
    <property type="entry name" value="CELL DIVISION PROTEIN FTSX"/>
    <property type="match status" value="1"/>
</dbReference>
<dbReference type="EMBL" id="PQVH01000012">
    <property type="protein sequence ID" value="TFW70630.1"/>
    <property type="molecule type" value="Genomic_DNA"/>
</dbReference>
<evidence type="ECO:0000256" key="4">
    <source>
        <dbReference type="ARBA" id="ARBA00021907"/>
    </source>
</evidence>
<comment type="subcellular location">
    <subcellularLocation>
        <location evidence="1">Cell inner membrane</location>
        <topology evidence="1">Multi-pass membrane protein</topology>
    </subcellularLocation>
</comment>
<dbReference type="NCBIfam" id="TIGR00439">
    <property type="entry name" value="FtsX_Gneg"/>
    <property type="match status" value="1"/>
</dbReference>
<dbReference type="Pfam" id="PF02687">
    <property type="entry name" value="FtsX"/>
    <property type="match status" value="1"/>
</dbReference>
<keyword evidence="6 12" id="KW-0997">Cell inner membrane</keyword>
<comment type="subunit">
    <text evidence="3">Forms a membrane-associated complex with FtsE.</text>
</comment>
<evidence type="ECO:0000256" key="10">
    <source>
        <dbReference type="ARBA" id="ARBA00023136"/>
    </source>
</evidence>
<evidence type="ECO:0000256" key="13">
    <source>
        <dbReference type="SAM" id="Phobius"/>
    </source>
</evidence>
<dbReference type="InterPro" id="IPR040690">
    <property type="entry name" value="FtsX_ECD"/>
</dbReference>
<dbReference type="InterPro" id="IPR004513">
    <property type="entry name" value="FtsX"/>
</dbReference>
<evidence type="ECO:0000256" key="12">
    <source>
        <dbReference type="PIRNR" id="PIRNR003097"/>
    </source>
</evidence>
<dbReference type="GO" id="GO:0051301">
    <property type="term" value="P:cell division"/>
    <property type="evidence" value="ECO:0007669"/>
    <property type="project" value="UniProtKB-KW"/>
</dbReference>
<evidence type="ECO:0000256" key="2">
    <source>
        <dbReference type="ARBA" id="ARBA00007379"/>
    </source>
</evidence>
<evidence type="ECO:0000256" key="11">
    <source>
        <dbReference type="ARBA" id="ARBA00023306"/>
    </source>
</evidence>
<proteinExistence type="inferred from homology"/>
<sequence length="306" mass="33895">MSNWLNQHIQTLKLVLKRMQANTLSTFMICLVIGVAMCLPSLFYLAVDNLSKLTDHIQKDTEISLFLNVEAGAGAIKTIERQLAQNEEIERFHLVTKEEAWKQLQLKSQSNQDVNDAVSQLGKNPLPDAFFIQAKSADPDSLIQLKDTLQNLPNVELALLNTEWVKRLSSLLSLGKKLISMIAGLLAIVLLVIIGNTVRMQILTQKDEIEVSNLIGATSSFIRMPFLYAGALYGLFGGLMAVLMLIGIIHVFNLSMSQIAHLYSNDFSLSLFNLQLFLAVIIIAVCIGWAGSYIAVSRAIASYKIN</sequence>
<dbReference type="Gene3D" id="3.30.70.3040">
    <property type="match status" value="1"/>
</dbReference>